<dbReference type="OMA" id="EDKMAMR"/>
<dbReference type="PANTHER" id="PTHR22812">
    <property type="entry name" value="CHROMOBOX PROTEIN"/>
    <property type="match status" value="1"/>
</dbReference>
<dbReference type="EnsemblMetazoa" id="XM_030995470">
    <property type="protein sequence ID" value="XP_030851330"/>
    <property type="gene ID" value="LOC105436821"/>
</dbReference>
<proteinExistence type="predicted"/>
<reference evidence="5" key="2">
    <citation type="submission" date="2021-01" db="UniProtKB">
        <authorList>
            <consortium name="EnsemblMetazoa"/>
        </authorList>
    </citation>
    <scope>IDENTIFICATION</scope>
</reference>
<evidence type="ECO:0000256" key="2">
    <source>
        <dbReference type="ARBA" id="ARBA00023242"/>
    </source>
</evidence>
<dbReference type="Proteomes" id="UP000007110">
    <property type="component" value="Unassembled WGS sequence"/>
</dbReference>
<dbReference type="Pfam" id="PF00385">
    <property type="entry name" value="Chromo"/>
    <property type="match status" value="1"/>
</dbReference>
<dbReference type="SUPFAM" id="SSF54160">
    <property type="entry name" value="Chromo domain-like"/>
    <property type="match status" value="1"/>
</dbReference>
<evidence type="ECO:0000313" key="6">
    <source>
        <dbReference type="Proteomes" id="UP000007110"/>
    </source>
</evidence>
<dbReference type="PROSITE" id="PS50013">
    <property type="entry name" value="CHROMO_2"/>
    <property type="match status" value="1"/>
</dbReference>
<evidence type="ECO:0000259" key="4">
    <source>
        <dbReference type="PROSITE" id="PS50013"/>
    </source>
</evidence>
<feature type="compositionally biased region" description="Basic and acidic residues" evidence="3">
    <location>
        <begin position="98"/>
        <end position="110"/>
    </location>
</feature>
<dbReference type="CDD" id="cd00024">
    <property type="entry name" value="CD_CSD"/>
    <property type="match status" value="1"/>
</dbReference>
<feature type="region of interest" description="Disordered" evidence="3">
    <location>
        <begin position="84"/>
        <end position="185"/>
    </location>
</feature>
<feature type="domain" description="Chromo" evidence="4">
    <location>
        <begin position="33"/>
        <end position="92"/>
    </location>
</feature>
<dbReference type="InterPro" id="IPR023780">
    <property type="entry name" value="Chromo_domain"/>
</dbReference>
<dbReference type="SMART" id="SM00298">
    <property type="entry name" value="CHROMO"/>
    <property type="match status" value="1"/>
</dbReference>
<evidence type="ECO:0000313" key="5">
    <source>
        <dbReference type="EnsemblMetazoa" id="XP_030851330"/>
    </source>
</evidence>
<dbReference type="InterPro" id="IPR023779">
    <property type="entry name" value="Chromodomain_CS"/>
</dbReference>
<protein>
    <recommendedName>
        <fullName evidence="4">Chromo domain-containing protein</fullName>
    </recommendedName>
</protein>
<dbReference type="OrthoDB" id="5376140at2759"/>
<evidence type="ECO:0000256" key="1">
    <source>
        <dbReference type="ARBA" id="ARBA00004123"/>
    </source>
</evidence>
<feature type="compositionally biased region" description="Basic and acidic residues" evidence="3">
    <location>
        <begin position="129"/>
        <end position="142"/>
    </location>
</feature>
<reference evidence="6" key="1">
    <citation type="submission" date="2015-02" db="EMBL/GenBank/DDBJ databases">
        <title>Genome sequencing for Strongylocentrotus purpuratus.</title>
        <authorList>
            <person name="Murali S."/>
            <person name="Liu Y."/>
            <person name="Vee V."/>
            <person name="English A."/>
            <person name="Wang M."/>
            <person name="Skinner E."/>
            <person name="Han Y."/>
            <person name="Muzny D.M."/>
            <person name="Worley K.C."/>
            <person name="Gibbs R.A."/>
        </authorList>
    </citation>
    <scope>NUCLEOTIDE SEQUENCE</scope>
</reference>
<dbReference type="InParanoid" id="A0A7M7PHU5"/>
<dbReference type="InterPro" id="IPR051219">
    <property type="entry name" value="Heterochromatin_chromo-domain"/>
</dbReference>
<feature type="compositionally biased region" description="Acidic residues" evidence="3">
    <location>
        <begin position="22"/>
        <end position="32"/>
    </location>
</feature>
<dbReference type="RefSeq" id="XP_030851330.1">
    <property type="nucleotide sequence ID" value="XM_030995470.1"/>
</dbReference>
<dbReference type="Gene3D" id="2.40.50.40">
    <property type="match status" value="1"/>
</dbReference>
<feature type="region of interest" description="Disordered" evidence="3">
    <location>
        <begin position="1"/>
        <end position="32"/>
    </location>
</feature>
<name>A0A7M7PHU5_STRPU</name>
<organism evidence="5 6">
    <name type="scientific">Strongylocentrotus purpuratus</name>
    <name type="common">Purple sea urchin</name>
    <dbReference type="NCBI Taxonomy" id="7668"/>
    <lineage>
        <taxon>Eukaryota</taxon>
        <taxon>Metazoa</taxon>
        <taxon>Echinodermata</taxon>
        <taxon>Eleutherozoa</taxon>
        <taxon>Echinozoa</taxon>
        <taxon>Echinoidea</taxon>
        <taxon>Euechinoidea</taxon>
        <taxon>Echinacea</taxon>
        <taxon>Camarodonta</taxon>
        <taxon>Echinidea</taxon>
        <taxon>Strongylocentrotidae</taxon>
        <taxon>Strongylocentrotus</taxon>
    </lineage>
</organism>
<evidence type="ECO:0000256" key="3">
    <source>
        <dbReference type="SAM" id="MobiDB-lite"/>
    </source>
</evidence>
<accession>A0A7M7PHU5</accession>
<dbReference type="GO" id="GO:0005634">
    <property type="term" value="C:nucleus"/>
    <property type="evidence" value="ECO:0007669"/>
    <property type="project" value="UniProtKB-SubCell"/>
</dbReference>
<comment type="subcellular location">
    <subcellularLocation>
        <location evidence="1">Nucleus</location>
    </subcellularLocation>
</comment>
<dbReference type="AlphaFoldDB" id="A0A7M7PHU5"/>
<dbReference type="InterPro" id="IPR016197">
    <property type="entry name" value="Chromo-like_dom_sf"/>
</dbReference>
<dbReference type="KEGG" id="spu:105436821"/>
<feature type="compositionally biased region" description="Basic and acidic residues" evidence="3">
    <location>
        <begin position="8"/>
        <end position="21"/>
    </location>
</feature>
<keyword evidence="2" id="KW-0539">Nucleus</keyword>
<dbReference type="PROSITE" id="PS00598">
    <property type="entry name" value="CHROMO_1"/>
    <property type="match status" value="1"/>
</dbReference>
<dbReference type="InterPro" id="IPR000953">
    <property type="entry name" value="Chromo/chromo_shadow_dom"/>
</dbReference>
<keyword evidence="6" id="KW-1185">Reference proteome</keyword>
<sequence length="185" mass="21270">MAESGAGEDCKHDEENSKMSDEESEVEDQESIYEVEKIVGISKDGDKTLYKVRWKGYGVDDDTWEPKDNLLTCEDLIDEYVAKEEKKKATKKSGKGQPAEKETKAPAKERHAPKRSSGQPKKKKKRKQSLYEREVPADEERRDRKKSHSTDEEGDGKEDKMAMRRGMGIRVMGKRGWMWKERGQG</sequence>
<dbReference type="GeneID" id="105436821"/>